<sequence length="194" mass="21157">MATPEVEKSLRERKKISTRIAIRRAAFELFAARGYADTTVEQIADAADISPRTFYRYFGVKEAVLLSDDQTAPILAAFAQAPPELSIIAAYRHAVAQVFGAMTPEEREDAATGQRLMYQVPEARGLLYTEYIRVIDLITEALCERPDAPTDALARRVIAGAIVGVLMAASDNTPMPEGSLLAALSVLDDRLSGR</sequence>
<accession>A0A6H0S331</accession>
<evidence type="ECO:0000313" key="7">
    <source>
        <dbReference type="Proteomes" id="UP000501849"/>
    </source>
</evidence>
<evidence type="ECO:0000259" key="5">
    <source>
        <dbReference type="PROSITE" id="PS50977"/>
    </source>
</evidence>
<dbReference type="InterPro" id="IPR009057">
    <property type="entry name" value="Homeodomain-like_sf"/>
</dbReference>
<reference evidence="6 7" key="1">
    <citation type="submission" date="2019-04" db="EMBL/GenBank/DDBJ databases">
        <title>Draft, Whole-Genome Sequence of the Anthracene-degrading Mycobacterium frederiksbergense LB501T, Isolated from a Polycyclic Aromatic Hydrocarbon (PAH)-Contaminated Soil.</title>
        <authorList>
            <person name="Augelletti F."/>
        </authorList>
    </citation>
    <scope>NUCLEOTIDE SEQUENCE [LARGE SCALE GENOMIC DNA]</scope>
    <source>
        <strain evidence="6 7">LB 501T</strain>
    </source>
</reference>
<dbReference type="GO" id="GO:0000976">
    <property type="term" value="F:transcription cis-regulatory region binding"/>
    <property type="evidence" value="ECO:0007669"/>
    <property type="project" value="TreeGrafter"/>
</dbReference>
<keyword evidence="7" id="KW-1185">Reference proteome</keyword>
<protein>
    <submittedName>
        <fullName evidence="6">TetR family transcriptional regulator</fullName>
    </submittedName>
</protein>
<dbReference type="Pfam" id="PF00440">
    <property type="entry name" value="TetR_N"/>
    <property type="match status" value="1"/>
</dbReference>
<dbReference type="PANTHER" id="PTHR30055">
    <property type="entry name" value="HTH-TYPE TRANSCRIPTIONAL REGULATOR RUTR"/>
    <property type="match status" value="1"/>
</dbReference>
<dbReference type="PROSITE" id="PS50977">
    <property type="entry name" value="HTH_TETR_2"/>
    <property type="match status" value="1"/>
</dbReference>
<dbReference type="GO" id="GO:0003700">
    <property type="term" value="F:DNA-binding transcription factor activity"/>
    <property type="evidence" value="ECO:0007669"/>
    <property type="project" value="TreeGrafter"/>
</dbReference>
<evidence type="ECO:0000256" key="2">
    <source>
        <dbReference type="ARBA" id="ARBA00023125"/>
    </source>
</evidence>
<dbReference type="Gene3D" id="1.10.10.60">
    <property type="entry name" value="Homeodomain-like"/>
    <property type="match status" value="1"/>
</dbReference>
<feature type="domain" description="HTH tetR-type" evidence="5">
    <location>
        <begin position="16"/>
        <end position="76"/>
    </location>
</feature>
<dbReference type="PRINTS" id="PR00455">
    <property type="entry name" value="HTHTETR"/>
</dbReference>
<feature type="DNA-binding region" description="H-T-H motif" evidence="4">
    <location>
        <begin position="39"/>
        <end position="58"/>
    </location>
</feature>
<dbReference type="KEGG" id="mfre:EXE63_12615"/>
<proteinExistence type="predicted"/>
<evidence type="ECO:0000313" key="6">
    <source>
        <dbReference type="EMBL" id="QIV81644.1"/>
    </source>
</evidence>
<dbReference type="EMBL" id="CP038799">
    <property type="protein sequence ID" value="QIV81644.1"/>
    <property type="molecule type" value="Genomic_DNA"/>
</dbReference>
<keyword evidence="2 4" id="KW-0238">DNA-binding</keyword>
<dbReference type="InterPro" id="IPR001647">
    <property type="entry name" value="HTH_TetR"/>
</dbReference>
<keyword evidence="1" id="KW-0805">Transcription regulation</keyword>
<organism evidence="6 7">
    <name type="scientific">Mycolicibacterium frederiksbergense</name>
    <dbReference type="NCBI Taxonomy" id="117567"/>
    <lineage>
        <taxon>Bacteria</taxon>
        <taxon>Bacillati</taxon>
        <taxon>Actinomycetota</taxon>
        <taxon>Actinomycetes</taxon>
        <taxon>Mycobacteriales</taxon>
        <taxon>Mycobacteriaceae</taxon>
        <taxon>Mycolicibacterium</taxon>
    </lineage>
</organism>
<gene>
    <name evidence="6" type="ORF">EXE63_12615</name>
</gene>
<dbReference type="AlphaFoldDB" id="A0A6H0S331"/>
<evidence type="ECO:0000256" key="3">
    <source>
        <dbReference type="ARBA" id="ARBA00023163"/>
    </source>
</evidence>
<dbReference type="Gene3D" id="1.10.357.10">
    <property type="entry name" value="Tetracycline Repressor, domain 2"/>
    <property type="match status" value="1"/>
</dbReference>
<evidence type="ECO:0000256" key="4">
    <source>
        <dbReference type="PROSITE-ProRule" id="PRU00335"/>
    </source>
</evidence>
<dbReference type="InterPro" id="IPR050109">
    <property type="entry name" value="HTH-type_TetR-like_transc_reg"/>
</dbReference>
<evidence type="ECO:0000256" key="1">
    <source>
        <dbReference type="ARBA" id="ARBA00023015"/>
    </source>
</evidence>
<dbReference type="SUPFAM" id="SSF46689">
    <property type="entry name" value="Homeodomain-like"/>
    <property type="match status" value="1"/>
</dbReference>
<dbReference type="Proteomes" id="UP000501849">
    <property type="component" value="Chromosome"/>
</dbReference>
<dbReference type="RefSeq" id="WP_168142243.1">
    <property type="nucleotide sequence ID" value="NZ_CBCSDT010000002.1"/>
</dbReference>
<dbReference type="InterPro" id="IPR041347">
    <property type="entry name" value="MftR_C"/>
</dbReference>
<name>A0A6H0S331_9MYCO</name>
<keyword evidence="3" id="KW-0804">Transcription</keyword>
<dbReference type="PANTHER" id="PTHR30055:SF238">
    <property type="entry name" value="MYCOFACTOCIN BIOSYNTHESIS TRANSCRIPTIONAL REGULATOR MFTR-RELATED"/>
    <property type="match status" value="1"/>
</dbReference>
<dbReference type="Pfam" id="PF17754">
    <property type="entry name" value="TetR_C_14"/>
    <property type="match status" value="1"/>
</dbReference>